<feature type="compositionally biased region" description="Basic residues" evidence="7">
    <location>
        <begin position="1295"/>
        <end position="1312"/>
    </location>
</feature>
<organism evidence="9 10">
    <name type="scientific">Volvox reticuliferus</name>
    <dbReference type="NCBI Taxonomy" id="1737510"/>
    <lineage>
        <taxon>Eukaryota</taxon>
        <taxon>Viridiplantae</taxon>
        <taxon>Chlorophyta</taxon>
        <taxon>core chlorophytes</taxon>
        <taxon>Chlorophyceae</taxon>
        <taxon>CS clade</taxon>
        <taxon>Chlamydomonadales</taxon>
        <taxon>Volvocaceae</taxon>
        <taxon>Volvox</taxon>
    </lineage>
</organism>
<feature type="region of interest" description="Disordered" evidence="7">
    <location>
        <begin position="486"/>
        <end position="506"/>
    </location>
</feature>
<feature type="compositionally biased region" description="Polar residues" evidence="7">
    <location>
        <begin position="1034"/>
        <end position="1054"/>
    </location>
</feature>
<dbReference type="GO" id="GO:0005886">
    <property type="term" value="C:plasma membrane"/>
    <property type="evidence" value="ECO:0007669"/>
    <property type="project" value="TreeGrafter"/>
</dbReference>
<evidence type="ECO:0000313" key="9">
    <source>
        <dbReference type="EMBL" id="GIM01258.1"/>
    </source>
</evidence>
<evidence type="ECO:0000256" key="7">
    <source>
        <dbReference type="SAM" id="MobiDB-lite"/>
    </source>
</evidence>
<dbReference type="GO" id="GO:0007168">
    <property type="term" value="P:receptor guanylyl cyclase signaling pathway"/>
    <property type="evidence" value="ECO:0007669"/>
    <property type="project" value="TreeGrafter"/>
</dbReference>
<dbReference type="GO" id="GO:0004016">
    <property type="term" value="F:adenylate cyclase activity"/>
    <property type="evidence" value="ECO:0007669"/>
    <property type="project" value="TreeGrafter"/>
</dbReference>
<dbReference type="PROSITE" id="PS50125">
    <property type="entry name" value="GUANYLATE_CYCLASE_2"/>
    <property type="match status" value="1"/>
</dbReference>
<keyword evidence="6" id="KW-0456">Lyase</keyword>
<evidence type="ECO:0000256" key="5">
    <source>
        <dbReference type="ARBA" id="ARBA00023136"/>
    </source>
</evidence>
<dbReference type="PANTHER" id="PTHR11920:SF335">
    <property type="entry name" value="GUANYLATE CYCLASE"/>
    <property type="match status" value="1"/>
</dbReference>
<name>A0A8J4LK69_9CHLO</name>
<dbReference type="InterPro" id="IPR001054">
    <property type="entry name" value="A/G_cyclase"/>
</dbReference>
<keyword evidence="3" id="KW-0547">Nucleotide-binding</keyword>
<feature type="domain" description="Guanylate cyclase" evidence="8">
    <location>
        <begin position="1221"/>
        <end position="1510"/>
    </location>
</feature>
<dbReference type="Gene3D" id="3.30.70.1230">
    <property type="entry name" value="Nucleotide cyclase"/>
    <property type="match status" value="2"/>
</dbReference>
<dbReference type="GO" id="GO:0035556">
    <property type="term" value="P:intracellular signal transduction"/>
    <property type="evidence" value="ECO:0007669"/>
    <property type="project" value="InterPro"/>
</dbReference>
<feature type="region of interest" description="Disordered" evidence="7">
    <location>
        <begin position="1295"/>
        <end position="1336"/>
    </location>
</feature>
<gene>
    <name evidence="9" type="ORF">Vretimale_6057</name>
</gene>
<comment type="caution">
    <text evidence="9">The sequence shown here is derived from an EMBL/GenBank/DDBJ whole genome shotgun (WGS) entry which is preliminary data.</text>
</comment>
<dbReference type="InterPro" id="IPR029787">
    <property type="entry name" value="Nucleotide_cyclase"/>
</dbReference>
<dbReference type="CDD" id="cd07302">
    <property type="entry name" value="CHD"/>
    <property type="match status" value="1"/>
</dbReference>
<sequence length="1581" mass="160493">MHDMAVDLLEAWDSGRTWKRLLHVPPPVQHGDNLHKLYEQLRMPAPTLPPTVAVAPSGPHRRPSQQHLAAACPDEKGGCVDDCNRRPELNGEGRLVAASATVQHEPSAPDSNVRRDTCTSRRHTAPQTPSAAAARILKSALPHAAAAWMFPSPSPPATTSMTHSMQQPNRLAPGEGAAAAAQRRSLDSPSGALQLHPSALFAAAATAAPSGKSAALAGGFFRHQHSCQPPSRLMSGLASGAGTGGVGVSLSTALASGVFSQCGGHGSFVFMDGCPESQPPPLHGTGLSLGSGHVEQSCGSASNGAALTTAGALPPPPAELGDGILNAAATDLPAAPSRAFAFGVTRLLTAAVAGGQTASETMGPSSSVDLMTAVRSARYGRCHPSRSVMSASTITLAIGGGGGGGGTVAIGGGGGAVGALSALAASGVGGSKIASAGGNGSFMLFGGDTRQAAGETLGSMVEDDPLQLSAWRAALKVSSARRNGDRFGGRMTMATPTCTPRPSVKSQLPCGGGSAAAGLRPSFGEAGAAAAGLGGGANAATAAASDGAAVASVAATSGATANGAPAPAPEVVRRRDLFVKTGRSVSSRCLSKVDRSVVIRDWQMGRSSTGNGLANSLALNESPRSFGGRDACSASVGNVLGVAISGAKGCKRSSLELAITLAASAGGKSFSNAGLRPVLPTPSLTLADDRTPVSTQSRDVIENTSRLSAFVPASFGNCGGGSAGCGCGSGSGAVGCGAAAANSANCTRGVEAASGSSMASVLRGLGSGLGPAEPMVAASIPIDPWDTAEGCSELPDVRVPLLHDLNLDLSSTFGVAAVQALAGAPATRADAEGLPAADKETWPVSVGLLADALPDGNALQGNIISNARCDDGGGRGGGGGGGGGGGDGGIACITACSVEAMDLECLGILDTAKDSPPKADASPWKASAFDPRVARLLDVGGVPLAPIPQHSPLSPLPLRALPPAQGPPSMSESPAAASGVSQPHEPADAIATAEVTGGMAAEIVSPSLIQRAAFPTPLSGQHLLHHVLMTTPAGSNSSPAVVSGSRTLRSSSHPRATLTGVPEAEEGFGSSSDLLVAVPPQPLLTQAERPPSRRDAFAAASAPLPAAAVDKALIWSPPPADHPNRPCTMDERSLCWHEVTASPFIDPVTGQRMLLLVQADVTSRVEAERKLVELTAAQTGMLEQMFPRHVLEFVAQHGEALGGMDFSANVEAFATSHDMATVLFAEIVGFTAMSKMVPAAAVMSFLSELYSKLDALVDQYGVWKVETAGDCYIVAAGVVRQDADGFRSVVASHQYHNHHRRRRRHHHHHYHSSKAMDSSSHISTHSDDNTSSKYPMNKTADIDNYNGNGNDINPPLRHPSVPACRLSPHRESPVAAQQHQGSLSSLRLLGRASDLLSADYLSSDYMEQLRAERGGTCTPGGPHMQLPSTGRVPVAAADAEGHARRDAESVFRFAVAMLEAARDVRMPHNGEPVLLRVGLHSGPLVSGVIGTKMPKFALFGDTMNTASRMESTCKPGCIQVSGSTRELLPGVALQPTGGVLVKGKGVMETYVFVSPFAEAAAGAGAGATIATPLDQTPSQGR</sequence>
<dbReference type="SMART" id="SM00044">
    <property type="entry name" value="CYCc"/>
    <property type="match status" value="1"/>
</dbReference>
<dbReference type="EMBL" id="BNCQ01000009">
    <property type="protein sequence ID" value="GIM01258.1"/>
    <property type="molecule type" value="Genomic_DNA"/>
</dbReference>
<keyword evidence="5" id="KW-0472">Membrane</keyword>
<dbReference type="GO" id="GO:0004383">
    <property type="term" value="F:guanylate cyclase activity"/>
    <property type="evidence" value="ECO:0007669"/>
    <property type="project" value="TreeGrafter"/>
</dbReference>
<keyword evidence="4" id="KW-1133">Transmembrane helix</keyword>
<evidence type="ECO:0000313" key="10">
    <source>
        <dbReference type="Proteomes" id="UP000722791"/>
    </source>
</evidence>
<comment type="subcellular location">
    <subcellularLocation>
        <location evidence="1">Membrane</location>
    </subcellularLocation>
</comment>
<evidence type="ECO:0000259" key="8">
    <source>
        <dbReference type="PROSITE" id="PS50125"/>
    </source>
</evidence>
<dbReference type="InterPro" id="IPR050401">
    <property type="entry name" value="Cyclic_nucleotide_synthase"/>
</dbReference>
<feature type="region of interest" description="Disordered" evidence="7">
    <location>
        <begin position="152"/>
        <end position="190"/>
    </location>
</feature>
<evidence type="ECO:0000256" key="1">
    <source>
        <dbReference type="ARBA" id="ARBA00004370"/>
    </source>
</evidence>
<feature type="compositionally biased region" description="Polar residues" evidence="7">
    <location>
        <begin position="494"/>
        <end position="506"/>
    </location>
</feature>
<evidence type="ECO:0000256" key="3">
    <source>
        <dbReference type="ARBA" id="ARBA00022741"/>
    </source>
</evidence>
<evidence type="ECO:0000256" key="6">
    <source>
        <dbReference type="ARBA" id="ARBA00023239"/>
    </source>
</evidence>
<dbReference type="GO" id="GO:0000166">
    <property type="term" value="F:nucleotide binding"/>
    <property type="evidence" value="ECO:0007669"/>
    <property type="project" value="UniProtKB-KW"/>
</dbReference>
<evidence type="ECO:0000256" key="2">
    <source>
        <dbReference type="ARBA" id="ARBA00022692"/>
    </source>
</evidence>
<keyword evidence="2" id="KW-0812">Transmembrane</keyword>
<reference evidence="9" key="1">
    <citation type="journal article" date="2021" name="Proc. Natl. Acad. Sci. U.S.A.">
        <title>Three genomes in the algal genus Volvox reveal the fate of a haploid sex-determining region after a transition to homothallism.</title>
        <authorList>
            <person name="Yamamoto K."/>
            <person name="Hamaji T."/>
            <person name="Kawai-Toyooka H."/>
            <person name="Matsuzaki R."/>
            <person name="Takahashi F."/>
            <person name="Nishimura Y."/>
            <person name="Kawachi M."/>
            <person name="Noguchi H."/>
            <person name="Minakuchi Y."/>
            <person name="Umen J.G."/>
            <person name="Toyoda A."/>
            <person name="Nozaki H."/>
        </authorList>
    </citation>
    <scope>NUCLEOTIDE SEQUENCE</scope>
    <source>
        <strain evidence="9">NIES-3785</strain>
    </source>
</reference>
<feature type="region of interest" description="Disordered" evidence="7">
    <location>
        <begin position="99"/>
        <end position="131"/>
    </location>
</feature>
<proteinExistence type="predicted"/>
<feature type="region of interest" description="Disordered" evidence="7">
    <location>
        <begin position="1034"/>
        <end position="1057"/>
    </location>
</feature>
<dbReference type="GO" id="GO:0001653">
    <property type="term" value="F:peptide receptor activity"/>
    <property type="evidence" value="ECO:0007669"/>
    <property type="project" value="TreeGrafter"/>
</dbReference>
<dbReference type="SUPFAM" id="SSF55073">
    <property type="entry name" value="Nucleotide cyclase"/>
    <property type="match status" value="1"/>
</dbReference>
<dbReference type="Pfam" id="PF00211">
    <property type="entry name" value="Guanylate_cyc"/>
    <property type="match status" value="2"/>
</dbReference>
<dbReference type="Proteomes" id="UP000722791">
    <property type="component" value="Unassembled WGS sequence"/>
</dbReference>
<evidence type="ECO:0000256" key="4">
    <source>
        <dbReference type="ARBA" id="ARBA00022989"/>
    </source>
</evidence>
<feature type="region of interest" description="Disordered" evidence="7">
    <location>
        <begin position="950"/>
        <end position="985"/>
    </location>
</feature>
<feature type="compositionally biased region" description="Low complexity" evidence="7">
    <location>
        <begin position="951"/>
        <end position="978"/>
    </location>
</feature>
<protein>
    <recommendedName>
        <fullName evidence="8">Guanylate cyclase domain-containing protein</fullName>
    </recommendedName>
</protein>
<accession>A0A8J4LK69</accession>
<dbReference type="PANTHER" id="PTHR11920">
    <property type="entry name" value="GUANYLYL CYCLASE"/>
    <property type="match status" value="1"/>
</dbReference>